<protein>
    <recommendedName>
        <fullName evidence="6">Class F sortase</fullName>
    </recommendedName>
</protein>
<evidence type="ECO:0000256" key="1">
    <source>
        <dbReference type="ARBA" id="ARBA00022801"/>
    </source>
</evidence>
<dbReference type="SUPFAM" id="SSF63817">
    <property type="entry name" value="Sortase"/>
    <property type="match status" value="1"/>
</dbReference>
<dbReference type="GO" id="GO:0016787">
    <property type="term" value="F:hydrolase activity"/>
    <property type="evidence" value="ECO:0007669"/>
    <property type="project" value="UniProtKB-KW"/>
</dbReference>
<accession>A0A919P6J0</accession>
<dbReference type="InterPro" id="IPR023365">
    <property type="entry name" value="Sortase_dom-sf"/>
</dbReference>
<dbReference type="InterPro" id="IPR042001">
    <property type="entry name" value="Sortase_F"/>
</dbReference>
<dbReference type="Pfam" id="PF04203">
    <property type="entry name" value="Sortase"/>
    <property type="match status" value="1"/>
</dbReference>
<feature type="chain" id="PRO_5037895023" description="Class F sortase" evidence="3">
    <location>
        <begin position="25"/>
        <end position="227"/>
    </location>
</feature>
<sequence>MAPRTAARLCARLFVVVLVGTSTAALTGCTGQRSDPDPVVVVSSPASTRRPSPVEPPAPVPVHDAALGAQRPPVAAPAPVRLVVPDARIDMPVDAVGVQDDGQMQIPEDADRAGWYRFGPAPGDPAGTTVLAGHVDSRLSGVGQLARLREVGVGATLTVSTVDGKDHAYRVVDVQRVPKEAAPVDLWFDRTGPPRLVVVTCGGTFRRDTGHYADNVVVTAEPLGGQP</sequence>
<evidence type="ECO:0008006" key="6">
    <source>
        <dbReference type="Google" id="ProtNLM"/>
    </source>
</evidence>
<dbReference type="Gene3D" id="2.40.260.10">
    <property type="entry name" value="Sortase"/>
    <property type="match status" value="1"/>
</dbReference>
<feature type="signal peptide" evidence="3">
    <location>
        <begin position="1"/>
        <end position="24"/>
    </location>
</feature>
<evidence type="ECO:0000313" key="5">
    <source>
        <dbReference type="Proteomes" id="UP000632740"/>
    </source>
</evidence>
<keyword evidence="1" id="KW-0378">Hydrolase</keyword>
<feature type="region of interest" description="Disordered" evidence="2">
    <location>
        <begin position="28"/>
        <end position="63"/>
    </location>
</feature>
<comment type="caution">
    <text evidence="4">The sequence shown here is derived from an EMBL/GenBank/DDBJ whole genome shotgun (WGS) entry which is preliminary data.</text>
</comment>
<name>A0A919P6J0_9CELL</name>
<dbReference type="AlphaFoldDB" id="A0A919P6J0"/>
<feature type="compositionally biased region" description="Low complexity" evidence="2">
    <location>
        <begin position="37"/>
        <end position="51"/>
    </location>
</feature>
<proteinExistence type="predicted"/>
<dbReference type="RefSeq" id="WP_239071222.1">
    <property type="nucleotide sequence ID" value="NZ_BONK01000022.1"/>
</dbReference>
<reference evidence="4" key="1">
    <citation type="submission" date="2021-01" db="EMBL/GenBank/DDBJ databases">
        <title>Whole genome shotgun sequence of Cellulomonas chitinilytica NBRC 110799.</title>
        <authorList>
            <person name="Komaki H."/>
            <person name="Tamura T."/>
        </authorList>
    </citation>
    <scope>NUCLEOTIDE SEQUENCE</scope>
    <source>
        <strain evidence="4">NBRC 110799</strain>
    </source>
</reference>
<gene>
    <name evidence="4" type="ORF">Cch01nite_43740</name>
</gene>
<evidence type="ECO:0000256" key="3">
    <source>
        <dbReference type="SAM" id="SignalP"/>
    </source>
</evidence>
<evidence type="ECO:0000256" key="2">
    <source>
        <dbReference type="SAM" id="MobiDB-lite"/>
    </source>
</evidence>
<dbReference type="Proteomes" id="UP000632740">
    <property type="component" value="Unassembled WGS sequence"/>
</dbReference>
<dbReference type="PROSITE" id="PS51257">
    <property type="entry name" value="PROKAR_LIPOPROTEIN"/>
    <property type="match status" value="1"/>
</dbReference>
<keyword evidence="5" id="KW-1185">Reference proteome</keyword>
<dbReference type="InterPro" id="IPR005754">
    <property type="entry name" value="Sortase"/>
</dbReference>
<dbReference type="EMBL" id="BONK01000022">
    <property type="protein sequence ID" value="GIG23650.1"/>
    <property type="molecule type" value="Genomic_DNA"/>
</dbReference>
<evidence type="ECO:0000313" key="4">
    <source>
        <dbReference type="EMBL" id="GIG23650.1"/>
    </source>
</evidence>
<dbReference type="CDD" id="cd05829">
    <property type="entry name" value="Sortase_F"/>
    <property type="match status" value="1"/>
</dbReference>
<keyword evidence="3" id="KW-0732">Signal</keyword>
<organism evidence="4 5">
    <name type="scientific">Cellulomonas chitinilytica</name>
    <dbReference type="NCBI Taxonomy" id="398759"/>
    <lineage>
        <taxon>Bacteria</taxon>
        <taxon>Bacillati</taxon>
        <taxon>Actinomycetota</taxon>
        <taxon>Actinomycetes</taxon>
        <taxon>Micrococcales</taxon>
        <taxon>Cellulomonadaceae</taxon>
        <taxon>Cellulomonas</taxon>
    </lineage>
</organism>